<proteinExistence type="predicted"/>
<dbReference type="EMBL" id="AB007196">
    <property type="protein sequence ID" value="BAA78024.1"/>
    <property type="molecule type" value="Genomic_DNA"/>
</dbReference>
<evidence type="ECO:0000313" key="1">
    <source>
        <dbReference type="EMBL" id="BAA78024.1"/>
    </source>
</evidence>
<evidence type="ECO:0008006" key="2">
    <source>
        <dbReference type="Google" id="ProtNLM"/>
    </source>
</evidence>
<dbReference type="GO" id="GO:0006310">
    <property type="term" value="P:DNA recombination"/>
    <property type="evidence" value="ECO:0007669"/>
    <property type="project" value="InterPro"/>
</dbReference>
<name>Q9WX44_9FLAO</name>
<dbReference type="CDD" id="cd17242">
    <property type="entry name" value="MobM_relaxase"/>
    <property type="match status" value="1"/>
</dbReference>
<dbReference type="Pfam" id="PF01076">
    <property type="entry name" value="Mob_Pre"/>
    <property type="match status" value="1"/>
</dbReference>
<accession>Q9WX44</accession>
<organism evidence="1">
    <name type="scientific">Flavobacterium sp. KP1</name>
    <dbReference type="NCBI Taxonomy" id="932218"/>
    <lineage>
        <taxon>Bacteria</taxon>
        <taxon>Pseudomonadati</taxon>
        <taxon>Bacteroidota</taxon>
        <taxon>Flavobacteriia</taxon>
        <taxon>Flavobacteriales</taxon>
        <taxon>Flavobacteriaceae</taxon>
        <taxon>Flavobacterium</taxon>
    </lineage>
</organism>
<dbReference type="InterPro" id="IPR001668">
    <property type="entry name" value="Mob_Pre"/>
</dbReference>
<dbReference type="GO" id="GO:0003677">
    <property type="term" value="F:DNA binding"/>
    <property type="evidence" value="ECO:0007669"/>
    <property type="project" value="InterPro"/>
</dbReference>
<reference evidence="1" key="1">
    <citation type="journal article" date="1999" name="FEMS Microbiol. Lett.">
        <title>Sequence analysis of a cryptic plasmid from Flavobacterium sp. KP1, a psychrophilic bacterium.</title>
        <authorList>
            <person name="Ashiuchi M."/>
            <person name="Zakaria M.M."/>
            <person name="Sakaguchi Y."/>
            <person name="Yagi T."/>
        </authorList>
    </citation>
    <scope>NUCLEOTIDE SEQUENCE</scope>
    <source>
        <strain evidence="1">KP1</strain>
        <plasmid evidence="1">pFL1</plasmid>
    </source>
</reference>
<protein>
    <recommendedName>
        <fullName evidence="2">Mobilization protein</fullName>
    </recommendedName>
</protein>
<dbReference type="AlphaFoldDB" id="Q9WX44"/>
<geneLocation type="plasmid" evidence="1">
    <name>pFL1</name>
</geneLocation>
<sequence length="328" mass="37793">MAYAVYHMEKGNSSSGGIGNHIDRTEGKEHSYLQADPARKNLNIHFDVHEKRNKIPLHEAIEKRISEGYKGEKAIRKDAVKYCTHVLTGSHEKMKEIFADKEKSKEWIQDNYKFLAKEFGKENIVRFTLHLDEKTPHLHAVTIPLTNDGRLSAKEIIGNKQSMKNFQTRYAAEMEKYGLQRGIENTGITHENAQDYYSRIAEAEKEAVLSQITAQKNILGVFTAESVLKLESSLKSANMALKMKDYELKKNEERLKFSSQGKASAEKKEQVALERTRELRKENLNLNNEFKDIIRNPELTEKVRTLLIEKEREIEVQKGQNKGRGFSR</sequence>
<keyword evidence="1" id="KW-0614">Plasmid</keyword>
<dbReference type="Gene3D" id="3.30.930.30">
    <property type="match status" value="1"/>
</dbReference>
<dbReference type="NCBIfam" id="NF041497">
    <property type="entry name" value="MobV"/>
    <property type="match status" value="1"/>
</dbReference>